<keyword evidence="3" id="KW-1185">Reference proteome</keyword>
<dbReference type="AlphaFoldDB" id="A0A4Y2R1K9"/>
<reference evidence="2 3" key="1">
    <citation type="journal article" date="2019" name="Sci. Rep.">
        <title>Orb-weaving spider Araneus ventricosus genome elucidates the spidroin gene catalogue.</title>
        <authorList>
            <person name="Kono N."/>
            <person name="Nakamura H."/>
            <person name="Ohtoshi R."/>
            <person name="Moran D.A.P."/>
            <person name="Shinohara A."/>
            <person name="Yoshida Y."/>
            <person name="Fujiwara M."/>
            <person name="Mori M."/>
            <person name="Tomita M."/>
            <person name="Arakawa K."/>
        </authorList>
    </citation>
    <scope>NUCLEOTIDE SEQUENCE [LARGE SCALE GENOMIC DNA]</scope>
</reference>
<dbReference type="SUPFAM" id="SSF52266">
    <property type="entry name" value="SGNH hydrolase"/>
    <property type="match status" value="1"/>
</dbReference>
<dbReference type="PANTHER" id="PTHR14209">
    <property type="entry name" value="ISOAMYL ACETATE-HYDROLYZING ESTERASE 1"/>
    <property type="match status" value="1"/>
</dbReference>
<dbReference type="Proteomes" id="UP000499080">
    <property type="component" value="Unassembled WGS sequence"/>
</dbReference>
<dbReference type="PANTHER" id="PTHR14209:SF19">
    <property type="entry name" value="ISOAMYL ACETATE-HYDROLYZING ESTERASE 1 HOMOLOG"/>
    <property type="match status" value="1"/>
</dbReference>
<dbReference type="OrthoDB" id="671439at2759"/>
<dbReference type="CDD" id="cd01838">
    <property type="entry name" value="Isoamyl_acetate_hydrolase_like"/>
    <property type="match status" value="1"/>
</dbReference>
<sequence length="239" mass="27388">MSVAWPKIVLFGDSQVQFSFDPTSSPWAALLATRFQRVADVITRGFSGYTSRSARIILPRIFYPENILDVEAFVIFFGTNDLSGKDDAPQYHVPVEDYSENLEEMIKYLESIGLKKDKIILMTPGPYHGEKFLKFCEERGRTLPSRDEKIVPEYVEACLNVAKKHNLESINVYEEMKKDEDWPRFLIDGLHFTSDGATLIYELLKPILEKKIDASEMLMPDWRDINSVKPEDASKSVPV</sequence>
<organism evidence="2 3">
    <name type="scientific">Araneus ventricosus</name>
    <name type="common">Orbweaver spider</name>
    <name type="synonym">Epeira ventricosa</name>
    <dbReference type="NCBI Taxonomy" id="182803"/>
    <lineage>
        <taxon>Eukaryota</taxon>
        <taxon>Metazoa</taxon>
        <taxon>Ecdysozoa</taxon>
        <taxon>Arthropoda</taxon>
        <taxon>Chelicerata</taxon>
        <taxon>Arachnida</taxon>
        <taxon>Araneae</taxon>
        <taxon>Araneomorphae</taxon>
        <taxon>Entelegynae</taxon>
        <taxon>Araneoidea</taxon>
        <taxon>Araneidae</taxon>
        <taxon>Araneus</taxon>
    </lineage>
</organism>
<dbReference type="Pfam" id="PF13472">
    <property type="entry name" value="Lipase_GDSL_2"/>
    <property type="match status" value="1"/>
</dbReference>
<evidence type="ECO:0000313" key="3">
    <source>
        <dbReference type="Proteomes" id="UP000499080"/>
    </source>
</evidence>
<dbReference type="EMBL" id="BGPR01015468">
    <property type="protein sequence ID" value="GBN69356.1"/>
    <property type="molecule type" value="Genomic_DNA"/>
</dbReference>
<proteinExistence type="predicted"/>
<evidence type="ECO:0000259" key="1">
    <source>
        <dbReference type="Pfam" id="PF13472"/>
    </source>
</evidence>
<dbReference type="InterPro" id="IPR013830">
    <property type="entry name" value="SGNH_hydro"/>
</dbReference>
<name>A0A4Y2R1K9_ARAVE</name>
<comment type="caution">
    <text evidence="2">The sequence shown here is derived from an EMBL/GenBank/DDBJ whole genome shotgun (WGS) entry which is preliminary data.</text>
</comment>
<evidence type="ECO:0000313" key="2">
    <source>
        <dbReference type="EMBL" id="GBN69356.1"/>
    </source>
</evidence>
<gene>
    <name evidence="2" type="primary">IAH1_3</name>
    <name evidence="2" type="ORF">AVEN_207352_1</name>
</gene>
<accession>A0A4Y2R1K9</accession>
<dbReference type="InterPro" id="IPR036514">
    <property type="entry name" value="SGNH_hydro_sf"/>
</dbReference>
<dbReference type="Gene3D" id="3.40.50.1110">
    <property type="entry name" value="SGNH hydrolase"/>
    <property type="match status" value="1"/>
</dbReference>
<dbReference type="InterPro" id="IPR045136">
    <property type="entry name" value="Iah1-like"/>
</dbReference>
<feature type="domain" description="SGNH hydrolase-type esterase" evidence="1">
    <location>
        <begin position="10"/>
        <end position="197"/>
    </location>
</feature>
<protein>
    <submittedName>
        <fullName evidence="2">Isoamyl acetate-hydrolyzing esterase 1</fullName>
    </submittedName>
</protein>